<protein>
    <submittedName>
        <fullName evidence="1">Uncharacterized protein</fullName>
    </submittedName>
</protein>
<evidence type="ECO:0000313" key="2">
    <source>
        <dbReference type="Proteomes" id="UP000254103"/>
    </source>
</evidence>
<reference evidence="1 2" key="1">
    <citation type="submission" date="2018-06" db="EMBL/GenBank/DDBJ databases">
        <authorList>
            <consortium name="Pathogen Informatics"/>
            <person name="Doyle S."/>
        </authorList>
    </citation>
    <scope>NUCLEOTIDE SEQUENCE [LARGE SCALE GENOMIC DNA]</scope>
    <source>
        <strain evidence="1 2">NCTC5052</strain>
    </source>
</reference>
<gene>
    <name evidence="1" type="ORF">NCTC5052_05394</name>
</gene>
<evidence type="ECO:0000313" key="1">
    <source>
        <dbReference type="EMBL" id="STT96833.1"/>
    </source>
</evidence>
<dbReference type="AlphaFoldDB" id="A0A377YB69"/>
<accession>A0A377YB69</accession>
<dbReference type="EMBL" id="UGLJ01000002">
    <property type="protein sequence ID" value="STT96833.1"/>
    <property type="molecule type" value="Genomic_DNA"/>
</dbReference>
<sequence length="295" mass="33965">MIYSRAPITINDNGSNVFLYSQKGLFMIDNPEMALLLRYIETQNLISHGDIGKFWGENGTPDIELSDVIEYLTEEVQVLLKVESDFDFKKIYHITNGFIKEDVLLKLFPLDQIINIDIFLESEKIEDNALYIVDMMEVRDPLQISVVQEKMSKDSTVIFLLMVGDNFVISQAYSRSNLTPCVLCLYDYVMDKIFTDRKNKIRSMSEVINYINENFGMKAPGAPVSELDLFYLMRELEQYLLTFSGNGRSAFTGCDISMSKIININTLEKTLLCIPFSPKCDCLHQYHQHKGYRNA</sequence>
<name>A0A377YB69_KLEPN</name>
<organism evidence="1 2">
    <name type="scientific">Klebsiella pneumoniae</name>
    <dbReference type="NCBI Taxonomy" id="573"/>
    <lineage>
        <taxon>Bacteria</taxon>
        <taxon>Pseudomonadati</taxon>
        <taxon>Pseudomonadota</taxon>
        <taxon>Gammaproteobacteria</taxon>
        <taxon>Enterobacterales</taxon>
        <taxon>Enterobacteriaceae</taxon>
        <taxon>Klebsiella/Raoultella group</taxon>
        <taxon>Klebsiella</taxon>
        <taxon>Klebsiella pneumoniae complex</taxon>
    </lineage>
</organism>
<dbReference type="Proteomes" id="UP000254103">
    <property type="component" value="Unassembled WGS sequence"/>
</dbReference>
<proteinExistence type="predicted"/>